<sequence>MAARFADIPFLRVPVGDDAHRWHTFPGERTLVVAARTLTSTIRVLEVLPALLRGDARVTAVFAHDPGSAFSDGAIDLLHDAGCRVMPWEQLPHVEPDLIISASEHIDLPTGRCPVLVLPHGVGFQKYVPDSRAPRERLSGVVPDELLEAGRAWLAVSHPEQERQLATAHPKTAGRTLLVGDPCLDELLVSEDRREGYRAALGVQDNQRLVMVSSTWGPTSLIARNPELPARLLGQLPWDTHRVGLILHPNVWSAHGAWHIRTLQAAALDAGLLLMPPVHDWRPALVAADAVIGDHGSVTLYGAALGRPTALATHGSEAVPGTASADLARIAPRLDPEGGLLTQVDGVMQDHADHRHDPYADVVARAFELPGTALARLREAVYELLRLPLPPTDAPRPRALAAPADPSAPVTSWVVGTRLGGAEATAPGRLTIGVSRFPSSVGRERPETERSFWHLAVEPAEERDRHLTESASVLLGSTPAPDPAAALHWARATLARWPGSLLAANGVSSGVCLVSLRDGSAVEVAAADAPDTPDTPVTPGAFVDPALAASVVYACLRAGIPPYGIDVNLRLDGAADGDRETRLRLRPRMP</sequence>
<name>A0A291Q8T8_9ACTN</name>
<dbReference type="Proteomes" id="UP000221011">
    <property type="component" value="Chromosome"/>
</dbReference>
<dbReference type="EMBL" id="CP022685">
    <property type="protein sequence ID" value="ATL27844.1"/>
    <property type="molecule type" value="Genomic_DNA"/>
</dbReference>
<dbReference type="RefSeq" id="WP_234362728.1">
    <property type="nucleotide sequence ID" value="NZ_CP022685.1"/>
</dbReference>
<keyword evidence="2" id="KW-1185">Reference proteome</keyword>
<proteinExistence type="predicted"/>
<evidence type="ECO:0008006" key="3">
    <source>
        <dbReference type="Google" id="ProtNLM"/>
    </source>
</evidence>
<protein>
    <recommendedName>
        <fullName evidence="3">Translation initiation factor 2</fullName>
    </recommendedName>
</protein>
<organism evidence="1 2">
    <name type="scientific">Streptomyces formicae</name>
    <dbReference type="NCBI Taxonomy" id="1616117"/>
    <lineage>
        <taxon>Bacteria</taxon>
        <taxon>Bacillati</taxon>
        <taxon>Actinomycetota</taxon>
        <taxon>Actinomycetes</taxon>
        <taxon>Kitasatosporales</taxon>
        <taxon>Streptomycetaceae</taxon>
        <taxon>Streptomyces</taxon>
    </lineage>
</organism>
<dbReference type="SUPFAM" id="SSF53756">
    <property type="entry name" value="UDP-Glycosyltransferase/glycogen phosphorylase"/>
    <property type="match status" value="1"/>
</dbReference>
<dbReference type="AlphaFoldDB" id="A0A291Q8T8"/>
<gene>
    <name evidence="1" type="ORF">KY5_2826</name>
</gene>
<accession>A0A291Q8T8</accession>
<evidence type="ECO:0000313" key="2">
    <source>
        <dbReference type="Proteomes" id="UP000221011"/>
    </source>
</evidence>
<reference evidence="1 2" key="1">
    <citation type="submission" date="2017-08" db="EMBL/GenBank/DDBJ databases">
        <title>Complete Genome Sequence of Streptomyces formicae KY5, the formicamycin producer.</title>
        <authorList>
            <person name="Holmes N.A."/>
            <person name="Devine R."/>
            <person name="Qin Z."/>
            <person name="Seipke R.F."/>
            <person name="Wilkinson B."/>
            <person name="Hutchings M.I."/>
        </authorList>
    </citation>
    <scope>NUCLEOTIDE SEQUENCE [LARGE SCALE GENOMIC DNA]</scope>
    <source>
        <strain evidence="1 2">KY5</strain>
    </source>
</reference>
<dbReference type="KEGG" id="sfk:KY5_2826"/>
<evidence type="ECO:0000313" key="1">
    <source>
        <dbReference type="EMBL" id="ATL27844.1"/>
    </source>
</evidence>